<feature type="compositionally biased region" description="Basic and acidic residues" evidence="1">
    <location>
        <begin position="67"/>
        <end position="84"/>
    </location>
</feature>
<protein>
    <submittedName>
        <fullName evidence="2">Uncharacterized protein</fullName>
    </submittedName>
</protein>
<proteinExistence type="predicted"/>
<name>A0A9I9CCT0_CUCME</name>
<dbReference type="AlphaFoldDB" id="A0A9I9CCT0"/>
<reference evidence="2" key="1">
    <citation type="submission" date="2023-03" db="UniProtKB">
        <authorList>
            <consortium name="EnsemblPlants"/>
        </authorList>
    </citation>
    <scope>IDENTIFICATION</scope>
</reference>
<feature type="region of interest" description="Disordered" evidence="1">
    <location>
        <begin position="67"/>
        <end position="131"/>
    </location>
</feature>
<evidence type="ECO:0000256" key="1">
    <source>
        <dbReference type="SAM" id="MobiDB-lite"/>
    </source>
</evidence>
<dbReference type="EnsemblPlants" id="MELO3C001230.2.1">
    <property type="protein sequence ID" value="MELO3C001230.2.1"/>
    <property type="gene ID" value="MELO3C001230.2"/>
</dbReference>
<sequence>LEPGRVGRNGQHGFFWRAFSLPATAAVAKRRWEASDGGNKWTGGGGVAGCETEIRKLHGCDCGLGFTREEGEEGLRSRRPKDNQAGDEGAGGDTEMKKKEMETVGGGVGEEGGRRRRRKKFRGERGETARA</sequence>
<accession>A0A9I9CCT0</accession>
<evidence type="ECO:0000313" key="2">
    <source>
        <dbReference type="EnsemblPlants" id="MELO3C001230.2.1"/>
    </source>
</evidence>
<organism evidence="2">
    <name type="scientific">Cucumis melo</name>
    <name type="common">Muskmelon</name>
    <dbReference type="NCBI Taxonomy" id="3656"/>
    <lineage>
        <taxon>Eukaryota</taxon>
        <taxon>Viridiplantae</taxon>
        <taxon>Streptophyta</taxon>
        <taxon>Embryophyta</taxon>
        <taxon>Tracheophyta</taxon>
        <taxon>Spermatophyta</taxon>
        <taxon>Magnoliopsida</taxon>
        <taxon>eudicotyledons</taxon>
        <taxon>Gunneridae</taxon>
        <taxon>Pentapetalae</taxon>
        <taxon>rosids</taxon>
        <taxon>fabids</taxon>
        <taxon>Cucurbitales</taxon>
        <taxon>Cucurbitaceae</taxon>
        <taxon>Benincaseae</taxon>
        <taxon>Cucumis</taxon>
    </lineage>
</organism>